<organism evidence="2 3">
    <name type="scientific">Sporomusa sphaeroides DSM 2875</name>
    <dbReference type="NCBI Taxonomy" id="1337886"/>
    <lineage>
        <taxon>Bacteria</taxon>
        <taxon>Bacillati</taxon>
        <taxon>Bacillota</taxon>
        <taxon>Negativicutes</taxon>
        <taxon>Selenomonadales</taxon>
        <taxon>Sporomusaceae</taxon>
        <taxon>Sporomusa</taxon>
    </lineage>
</organism>
<evidence type="ECO:0000256" key="1">
    <source>
        <dbReference type="SAM" id="Phobius"/>
    </source>
</evidence>
<sequence length="40" mass="4342">MLLAQNSTKQQAGKPEARVWPLRGSLMVFAGIVYLAVLLA</sequence>
<keyword evidence="3" id="KW-1185">Reference proteome</keyword>
<name>A0ABM9W7U7_9FIRM</name>
<feature type="transmembrane region" description="Helical" evidence="1">
    <location>
        <begin position="20"/>
        <end position="39"/>
    </location>
</feature>
<accession>A0ABM9W7U7</accession>
<keyword evidence="1" id="KW-0472">Membrane</keyword>
<dbReference type="Proteomes" id="UP000245702">
    <property type="component" value="Unassembled WGS sequence"/>
</dbReference>
<reference evidence="2 3" key="1">
    <citation type="submission" date="2016-01" db="EMBL/GenBank/DDBJ databases">
        <authorList>
            <person name="Brown R."/>
        </authorList>
    </citation>
    <scope>NUCLEOTIDE SEQUENCE [LARGE SCALE GENOMIC DNA]</scope>
    <source>
        <strain evidence="2">Sporomusa sphaeroides DSM 2875</strain>
    </source>
</reference>
<protein>
    <submittedName>
        <fullName evidence="2">Uncharacterized protein</fullName>
    </submittedName>
</protein>
<comment type="caution">
    <text evidence="2">The sequence shown here is derived from an EMBL/GenBank/DDBJ whole genome shotgun (WGS) entry which is preliminary data.</text>
</comment>
<dbReference type="RefSeq" id="WP_269147952.1">
    <property type="nucleotide sequence ID" value="NZ_CP146991.1"/>
</dbReference>
<gene>
    <name evidence="2" type="ORF">SSPH_03899</name>
</gene>
<keyword evidence="1" id="KW-0812">Transmembrane</keyword>
<evidence type="ECO:0000313" key="3">
    <source>
        <dbReference type="Proteomes" id="UP000245702"/>
    </source>
</evidence>
<evidence type="ECO:0000313" key="2">
    <source>
        <dbReference type="EMBL" id="CVK21215.1"/>
    </source>
</evidence>
<dbReference type="EMBL" id="FCOW01000030">
    <property type="protein sequence ID" value="CVK21215.1"/>
    <property type="molecule type" value="Genomic_DNA"/>
</dbReference>
<keyword evidence="1" id="KW-1133">Transmembrane helix</keyword>
<proteinExistence type="predicted"/>